<dbReference type="GO" id="GO:0009313">
    <property type="term" value="P:oligosaccharide catabolic process"/>
    <property type="evidence" value="ECO:0007669"/>
    <property type="project" value="TreeGrafter"/>
</dbReference>
<sequence>MAHKWWQKAVVYQIYPMSFQDSNNDGIGDLPGITQRLIICINWGLMFSG</sequence>
<dbReference type="AlphaFoldDB" id="X0PJB5"/>
<proteinExistence type="predicted"/>
<dbReference type="eggNOG" id="COG0366">
    <property type="taxonomic scope" value="Bacteria"/>
</dbReference>
<dbReference type="Proteomes" id="UP000019488">
    <property type="component" value="Unassembled WGS sequence"/>
</dbReference>
<gene>
    <name evidence="2" type="ORF">JCM14108_1649</name>
</gene>
<evidence type="ECO:0000313" key="2">
    <source>
        <dbReference type="EMBL" id="GAF36671.1"/>
    </source>
</evidence>
<evidence type="ECO:0000259" key="1">
    <source>
        <dbReference type="Pfam" id="PF00128"/>
    </source>
</evidence>
<dbReference type="Gene3D" id="3.20.20.80">
    <property type="entry name" value="Glycosidases"/>
    <property type="match status" value="1"/>
</dbReference>
<dbReference type="InterPro" id="IPR017853">
    <property type="entry name" value="GH"/>
</dbReference>
<reference evidence="2" key="1">
    <citation type="journal article" date="2014" name="Genome Announc.">
        <title>Draft Genome Sequences of Two Lactobacillus Strains, L. farraginis JCM 14108T and L. composti JCM 14202T, Isolated from Compost of Distilled Shochu Residue.</title>
        <authorList>
            <person name="Yuki M."/>
            <person name="Oshima K."/>
            <person name="Suda W."/>
            <person name="Kitahara M."/>
            <person name="Kitamura K."/>
            <person name="Iida T."/>
            <person name="Hattori M."/>
            <person name="Ohkuma M."/>
        </authorList>
    </citation>
    <scope>NUCLEOTIDE SEQUENCE [LARGE SCALE GENOMIC DNA]</scope>
    <source>
        <strain evidence="2">JCM 14108</strain>
    </source>
</reference>
<dbReference type="PANTHER" id="PTHR10357">
    <property type="entry name" value="ALPHA-AMYLASE FAMILY MEMBER"/>
    <property type="match status" value="1"/>
</dbReference>
<evidence type="ECO:0000313" key="3">
    <source>
        <dbReference type="Proteomes" id="UP000019488"/>
    </source>
</evidence>
<comment type="caution">
    <text evidence="2">The sequence shown here is derived from an EMBL/GenBank/DDBJ whole genome shotgun (WGS) entry which is preliminary data.</text>
</comment>
<dbReference type="PANTHER" id="PTHR10357:SF179">
    <property type="entry name" value="NEUTRAL AND BASIC AMINO ACID TRANSPORT PROTEIN RBAT"/>
    <property type="match status" value="1"/>
</dbReference>
<dbReference type="EMBL" id="BAKI01000015">
    <property type="protein sequence ID" value="GAF36671.1"/>
    <property type="molecule type" value="Genomic_DNA"/>
</dbReference>
<feature type="domain" description="Glycosyl hydrolase family 13 catalytic" evidence="1">
    <location>
        <begin position="13"/>
        <end position="37"/>
    </location>
</feature>
<organism evidence="2 3">
    <name type="scientific">Lentilactobacillus farraginis DSM 18382 = JCM 14108</name>
    <dbReference type="NCBI Taxonomy" id="1423743"/>
    <lineage>
        <taxon>Bacteria</taxon>
        <taxon>Bacillati</taxon>
        <taxon>Bacillota</taxon>
        <taxon>Bacilli</taxon>
        <taxon>Lactobacillales</taxon>
        <taxon>Lactobacillaceae</taxon>
        <taxon>Lentilactobacillus</taxon>
    </lineage>
</organism>
<name>X0PJB5_9LACO</name>
<dbReference type="SUPFAM" id="SSF51445">
    <property type="entry name" value="(Trans)glycosidases"/>
    <property type="match status" value="1"/>
</dbReference>
<protein>
    <submittedName>
        <fullName evidence="2">Oligo-1,6-glucosidase</fullName>
    </submittedName>
</protein>
<dbReference type="Pfam" id="PF00128">
    <property type="entry name" value="Alpha-amylase"/>
    <property type="match status" value="1"/>
</dbReference>
<dbReference type="GO" id="GO:0004556">
    <property type="term" value="F:alpha-amylase activity"/>
    <property type="evidence" value="ECO:0007669"/>
    <property type="project" value="TreeGrafter"/>
</dbReference>
<dbReference type="InterPro" id="IPR006047">
    <property type="entry name" value="GH13_cat_dom"/>
</dbReference>
<accession>X0PJB5</accession>